<dbReference type="AlphaFoldDB" id="A0A2U1NNG1"/>
<feature type="transmembrane region" description="Helical" evidence="7">
    <location>
        <begin position="656"/>
        <end position="677"/>
    </location>
</feature>
<dbReference type="PANTHER" id="PTHR34380:SF1">
    <property type="entry name" value="OS01G0221300 PROTEIN"/>
    <property type="match status" value="1"/>
</dbReference>
<keyword evidence="5" id="KW-0238">DNA-binding</keyword>
<evidence type="ECO:0000313" key="11">
    <source>
        <dbReference type="EMBL" id="PWA75045.1"/>
    </source>
</evidence>
<sequence length="1214" mass="136746">MAALTVNLHHDGFFVPNPLKYVQGGLQVLDNIQIEEMPIGEVYNTVRRFVLNPPTSLYYSLPGTTLSRGIRPLKTEKDMEAFTKVGFENGCKVTLYTDFNDYDVMEYVNNDNLCENDETSNGLDYGGDESDGDPDNIDFHTEGEHDVVFERLTLDDPFLTKLVGKGNFIGTRDDPIPPLSGKYLLEENDPDDDLIDAKYKIKKGVKYPSYNPETPWDEFKPILGMKFESPLQLKNALADYGVKHGYQLWYYRSDYKSLLVYCASHNPVALRWYHSPPVNTQLTDQGGPEEKEQGIGGETDTDLDDFPSAKRRRTSNIIRSDDENSNIHNIIDISDEDENYDETPENKNISYSSNHVAFDKTNLEDVNEKDLDGLKFHWSNSRSAKRKRVVNIIPSDDETSDNETTYDDNALISKLMKPLSSRPKIDSKDEVTECASKRCLTRLRKLGSKNKQDTSGVDQNKTISLLGNSSSEDEDDNDDIDGSESEEERLSDFINDSPEVLTESESASKSSDNFEEPENVLNDYKETIDNIRRKKVSNFKWELQGEMQADFGKDPELCMRAVCALYRRQTEDEKACKVTIHHNERGFSQPDAERASNVAVFLTDGDSKGDLSKTVKELESYDSGAIEYCRSLELKYSKQLFQIYQLKEDPYFLPRWQAFVVSILLPLTFAATLIEFWNLLHSMHSFAMFALSAISALSAVSAISAVSVISAISALSAVSALTANTKMQATCRMANVNQFKHKLVEGSAVKLERYSLGEIQPKYRMVNNALRLSFLSNTLCEPCTDFKGSMYGFDFRGYKSITDLQMEEDGQFDVIGHVTACQDLDNYDKNGNKGKKKPLTLIDAEGNELNCTLWGVFAQQFNDFLEKTVDHGKIMIVLSLAMMKSWDGKMCVQNGYQGSKMFLFNAAQPIEEAEFKEVEEYRLRLFSRDDAEASENTASRISAGSKFSTKDDFINKYPVKNIVELLDVEKNIASVIVGTIIAIQEEEGWWYLGCRKCSKKVVKECEFVDLDDDSKGKMSVTSDQWRCTKCNETVKGIKSIFRLQVRVQDESGTMSLSLFNDEVQSLTGRSAYQLCEKYGLKSADQQVFPKEITELVGKRFAFKVSIDEYNQKKMLPVFTVLRLSADVDILSALTSSVTPMKESEATSSKSVGISALDLESQTDENVTPTNLLKSTATSPPAKTSSGKRASDDGPRTECSKTKRQIVDIKMEKNP</sequence>
<feature type="compositionally biased region" description="Acidic residues" evidence="6">
    <location>
        <begin position="471"/>
        <end position="489"/>
    </location>
</feature>
<evidence type="ECO:0000256" key="1">
    <source>
        <dbReference type="ARBA" id="ARBA00005690"/>
    </source>
</evidence>
<feature type="compositionally biased region" description="Polar residues" evidence="6">
    <location>
        <begin position="1163"/>
        <end position="1172"/>
    </location>
</feature>
<dbReference type="Pfam" id="PF08646">
    <property type="entry name" value="Rep_fac-A_C"/>
    <property type="match status" value="1"/>
</dbReference>
<dbReference type="Pfam" id="PF26130">
    <property type="entry name" value="PB1-like"/>
    <property type="match status" value="1"/>
</dbReference>
<keyword evidence="7" id="KW-0472">Membrane</keyword>
<reference evidence="11 12" key="1">
    <citation type="journal article" date="2018" name="Mol. Plant">
        <title>The genome of Artemisia annua provides insight into the evolution of Asteraceae family and artemisinin biosynthesis.</title>
        <authorList>
            <person name="Shen Q."/>
            <person name="Zhang L."/>
            <person name="Liao Z."/>
            <person name="Wang S."/>
            <person name="Yan T."/>
            <person name="Shi P."/>
            <person name="Liu M."/>
            <person name="Fu X."/>
            <person name="Pan Q."/>
            <person name="Wang Y."/>
            <person name="Lv Z."/>
            <person name="Lu X."/>
            <person name="Zhang F."/>
            <person name="Jiang W."/>
            <person name="Ma Y."/>
            <person name="Chen M."/>
            <person name="Hao X."/>
            <person name="Li L."/>
            <person name="Tang Y."/>
            <person name="Lv G."/>
            <person name="Zhou Y."/>
            <person name="Sun X."/>
            <person name="Brodelius P.E."/>
            <person name="Rose J.K.C."/>
            <person name="Tang K."/>
        </authorList>
    </citation>
    <scope>NUCLEOTIDE SEQUENCE [LARGE SCALE GENOMIC DNA]</scope>
    <source>
        <strain evidence="12">cv. Huhao1</strain>
        <tissue evidence="11">Leaf</tissue>
    </source>
</reference>
<evidence type="ECO:0000259" key="8">
    <source>
        <dbReference type="Pfam" id="PF08646"/>
    </source>
</evidence>
<feature type="compositionally biased region" description="Low complexity" evidence="6">
    <location>
        <begin position="1173"/>
        <end position="1184"/>
    </location>
</feature>
<evidence type="ECO:0000256" key="3">
    <source>
        <dbReference type="ARBA" id="ARBA00022771"/>
    </source>
</evidence>
<dbReference type="OrthoDB" id="1899721at2759"/>
<evidence type="ECO:0000256" key="5">
    <source>
        <dbReference type="ARBA" id="ARBA00023125"/>
    </source>
</evidence>
<gene>
    <name evidence="11" type="ORF">CTI12_AA246410</name>
</gene>
<dbReference type="PANTHER" id="PTHR34380">
    <property type="entry name" value="BNAA03G12380D PROTEIN"/>
    <property type="match status" value="1"/>
</dbReference>
<feature type="compositionally biased region" description="Polar residues" evidence="6">
    <location>
        <begin position="453"/>
        <end position="463"/>
    </location>
</feature>
<evidence type="ECO:0000256" key="7">
    <source>
        <dbReference type="SAM" id="Phobius"/>
    </source>
</evidence>
<evidence type="ECO:0000256" key="2">
    <source>
        <dbReference type="ARBA" id="ARBA00022723"/>
    </source>
</evidence>
<dbReference type="InterPro" id="IPR012340">
    <property type="entry name" value="NA-bd_OB-fold"/>
</dbReference>
<comment type="caution">
    <text evidence="11">The sequence shown here is derived from an EMBL/GenBank/DDBJ whole genome shotgun (WGS) entry which is preliminary data.</text>
</comment>
<dbReference type="EMBL" id="PKPP01002468">
    <property type="protein sequence ID" value="PWA75045.1"/>
    <property type="molecule type" value="Genomic_DNA"/>
</dbReference>
<evidence type="ECO:0000259" key="9">
    <source>
        <dbReference type="Pfam" id="PF16900"/>
    </source>
</evidence>
<dbReference type="InterPro" id="IPR031657">
    <property type="entry name" value="REPA_OB_2"/>
</dbReference>
<feature type="domain" description="PB1-like" evidence="10">
    <location>
        <begin position="4"/>
        <end position="97"/>
    </location>
</feature>
<dbReference type="InterPro" id="IPR013955">
    <property type="entry name" value="Rep_factor-A_C"/>
</dbReference>
<keyword evidence="2" id="KW-0479">Metal-binding</keyword>
<dbReference type="Proteomes" id="UP000245207">
    <property type="component" value="Unassembled WGS sequence"/>
</dbReference>
<keyword evidence="12" id="KW-1185">Reference proteome</keyword>
<feature type="transmembrane region" description="Helical" evidence="7">
    <location>
        <begin position="689"/>
        <end position="718"/>
    </location>
</feature>
<feature type="region of interest" description="Disordered" evidence="6">
    <location>
        <begin position="280"/>
        <end position="307"/>
    </location>
</feature>
<feature type="region of interest" description="Disordered" evidence="6">
    <location>
        <begin position="1159"/>
        <end position="1214"/>
    </location>
</feature>
<accession>A0A2U1NNG1</accession>
<feature type="region of interest" description="Disordered" evidence="6">
    <location>
        <begin position="448"/>
        <end position="521"/>
    </location>
</feature>
<evidence type="ECO:0000313" key="12">
    <source>
        <dbReference type="Proteomes" id="UP000245207"/>
    </source>
</evidence>
<dbReference type="InterPro" id="IPR047192">
    <property type="entry name" value="Euk_RPA1_DBD_C"/>
</dbReference>
<feature type="domain" description="Replication factor A C-terminal" evidence="8">
    <location>
        <begin position="977"/>
        <end position="1113"/>
    </location>
</feature>
<name>A0A2U1NNG1_ARTAN</name>
<dbReference type="GO" id="GO:0008270">
    <property type="term" value="F:zinc ion binding"/>
    <property type="evidence" value="ECO:0007669"/>
    <property type="project" value="UniProtKB-KW"/>
</dbReference>
<keyword evidence="3" id="KW-0863">Zinc-finger</keyword>
<keyword evidence="4" id="KW-0862">Zinc</keyword>
<evidence type="ECO:0008006" key="13">
    <source>
        <dbReference type="Google" id="ProtNLM"/>
    </source>
</evidence>
<evidence type="ECO:0000259" key="10">
    <source>
        <dbReference type="Pfam" id="PF26130"/>
    </source>
</evidence>
<feature type="compositionally biased region" description="Basic and acidic residues" evidence="6">
    <location>
        <begin position="1188"/>
        <end position="1214"/>
    </location>
</feature>
<dbReference type="CDD" id="cd04476">
    <property type="entry name" value="RPA1_DBD_C"/>
    <property type="match status" value="1"/>
</dbReference>
<dbReference type="Pfam" id="PF16900">
    <property type="entry name" value="REPA_OB_2"/>
    <property type="match status" value="1"/>
</dbReference>
<dbReference type="SUPFAM" id="SSF50249">
    <property type="entry name" value="Nucleic acid-binding proteins"/>
    <property type="match status" value="2"/>
</dbReference>
<dbReference type="GO" id="GO:0003677">
    <property type="term" value="F:DNA binding"/>
    <property type="evidence" value="ECO:0007669"/>
    <property type="project" value="UniProtKB-KW"/>
</dbReference>
<keyword evidence="7" id="KW-0812">Transmembrane</keyword>
<protein>
    <recommendedName>
        <fullName evidence="13">Nucleic acid-binding, OB-fold protein</fullName>
    </recommendedName>
</protein>
<comment type="similarity">
    <text evidence="1">Belongs to the replication factor A protein 1 family.</text>
</comment>
<keyword evidence="7" id="KW-1133">Transmembrane helix</keyword>
<dbReference type="InterPro" id="IPR058594">
    <property type="entry name" value="PB1-like_dom_pln"/>
</dbReference>
<dbReference type="CDD" id="cd04481">
    <property type="entry name" value="RPA1_DBD_B_like"/>
    <property type="match status" value="1"/>
</dbReference>
<organism evidence="11 12">
    <name type="scientific">Artemisia annua</name>
    <name type="common">Sweet wormwood</name>
    <dbReference type="NCBI Taxonomy" id="35608"/>
    <lineage>
        <taxon>Eukaryota</taxon>
        <taxon>Viridiplantae</taxon>
        <taxon>Streptophyta</taxon>
        <taxon>Embryophyta</taxon>
        <taxon>Tracheophyta</taxon>
        <taxon>Spermatophyta</taxon>
        <taxon>Magnoliopsida</taxon>
        <taxon>eudicotyledons</taxon>
        <taxon>Gunneridae</taxon>
        <taxon>Pentapetalae</taxon>
        <taxon>asterids</taxon>
        <taxon>campanulids</taxon>
        <taxon>Asterales</taxon>
        <taxon>Asteraceae</taxon>
        <taxon>Asteroideae</taxon>
        <taxon>Anthemideae</taxon>
        <taxon>Artemisiinae</taxon>
        <taxon>Artemisia</taxon>
    </lineage>
</organism>
<evidence type="ECO:0000256" key="4">
    <source>
        <dbReference type="ARBA" id="ARBA00022833"/>
    </source>
</evidence>
<dbReference type="Gene3D" id="2.40.50.140">
    <property type="entry name" value="Nucleic acid-binding proteins"/>
    <property type="match status" value="3"/>
</dbReference>
<evidence type="ECO:0000256" key="6">
    <source>
        <dbReference type="SAM" id="MobiDB-lite"/>
    </source>
</evidence>
<feature type="domain" description="Replication protein A OB" evidence="9">
    <location>
        <begin position="805"/>
        <end position="863"/>
    </location>
</feature>
<proteinExistence type="inferred from homology"/>